<comment type="caution">
    <text evidence="2">The sequence shown here is derived from an EMBL/GenBank/DDBJ whole genome shotgun (WGS) entry which is preliminary data.</text>
</comment>
<dbReference type="SUPFAM" id="SSF52540">
    <property type="entry name" value="P-loop containing nucleoside triphosphate hydrolases"/>
    <property type="match status" value="1"/>
</dbReference>
<dbReference type="RefSeq" id="WP_166043598.1">
    <property type="nucleotide sequence ID" value="NZ_JAAMPJ010000001.1"/>
</dbReference>
<dbReference type="GO" id="GO:0016887">
    <property type="term" value="F:ATP hydrolysis activity"/>
    <property type="evidence" value="ECO:0007669"/>
    <property type="project" value="InterPro"/>
</dbReference>
<dbReference type="SMART" id="SM00421">
    <property type="entry name" value="HTH_LUXR"/>
    <property type="match status" value="1"/>
</dbReference>
<dbReference type="GO" id="GO:0006355">
    <property type="term" value="P:regulation of DNA-templated transcription"/>
    <property type="evidence" value="ECO:0007669"/>
    <property type="project" value="InterPro"/>
</dbReference>
<dbReference type="EMBL" id="JAAMPJ010000001">
    <property type="protein sequence ID" value="NGY57904.1"/>
    <property type="molecule type" value="Genomic_DNA"/>
</dbReference>
<dbReference type="Gene3D" id="1.25.40.10">
    <property type="entry name" value="Tetratricopeptide repeat domain"/>
    <property type="match status" value="1"/>
</dbReference>
<organism evidence="2 3">
    <name type="scientific">Lentzea alba</name>
    <dbReference type="NCBI Taxonomy" id="2714351"/>
    <lineage>
        <taxon>Bacteria</taxon>
        <taxon>Bacillati</taxon>
        <taxon>Actinomycetota</taxon>
        <taxon>Actinomycetes</taxon>
        <taxon>Pseudonocardiales</taxon>
        <taxon>Pseudonocardiaceae</taxon>
        <taxon>Lentzea</taxon>
    </lineage>
</organism>
<proteinExistence type="predicted"/>
<name>A0A7C9RMD4_9PSEU</name>
<dbReference type="SUPFAM" id="SSF48452">
    <property type="entry name" value="TPR-like"/>
    <property type="match status" value="1"/>
</dbReference>
<dbReference type="InterPro" id="IPR000792">
    <property type="entry name" value="Tscrpt_reg_LuxR_C"/>
</dbReference>
<dbReference type="GO" id="GO:0003677">
    <property type="term" value="F:DNA binding"/>
    <property type="evidence" value="ECO:0007669"/>
    <property type="project" value="InterPro"/>
</dbReference>
<dbReference type="Gene3D" id="1.10.10.10">
    <property type="entry name" value="Winged helix-like DNA-binding domain superfamily/Winged helix DNA-binding domain"/>
    <property type="match status" value="1"/>
</dbReference>
<dbReference type="PRINTS" id="PR00038">
    <property type="entry name" value="HTHLUXR"/>
</dbReference>
<evidence type="ECO:0000313" key="2">
    <source>
        <dbReference type="EMBL" id="NGY57904.1"/>
    </source>
</evidence>
<dbReference type="Pfam" id="PF13401">
    <property type="entry name" value="AAA_22"/>
    <property type="match status" value="1"/>
</dbReference>
<protein>
    <submittedName>
        <fullName evidence="2">AAA family ATPase</fullName>
    </submittedName>
</protein>
<evidence type="ECO:0000313" key="3">
    <source>
        <dbReference type="Proteomes" id="UP000481360"/>
    </source>
</evidence>
<evidence type="ECO:0000259" key="1">
    <source>
        <dbReference type="PROSITE" id="PS50043"/>
    </source>
</evidence>
<dbReference type="InterPro" id="IPR049945">
    <property type="entry name" value="AAA_22"/>
</dbReference>
<dbReference type="Pfam" id="PF00196">
    <property type="entry name" value="GerE"/>
    <property type="match status" value="1"/>
</dbReference>
<dbReference type="PANTHER" id="PTHR47691:SF3">
    <property type="entry name" value="HTH-TYPE TRANSCRIPTIONAL REGULATOR RV0890C-RELATED"/>
    <property type="match status" value="1"/>
</dbReference>
<dbReference type="InterPro" id="IPR036388">
    <property type="entry name" value="WH-like_DNA-bd_sf"/>
</dbReference>
<reference evidence="2 3" key="1">
    <citation type="submission" date="2020-03" db="EMBL/GenBank/DDBJ databases">
        <title>Isolation and identification of active actinomycetes.</title>
        <authorList>
            <person name="Sun X."/>
        </authorList>
    </citation>
    <scope>NUCLEOTIDE SEQUENCE [LARGE SCALE GENOMIC DNA]</scope>
    <source>
        <strain evidence="2 3">NEAU-D13</strain>
    </source>
</reference>
<dbReference type="Gene3D" id="3.40.50.300">
    <property type="entry name" value="P-loop containing nucleotide triphosphate hydrolases"/>
    <property type="match status" value="1"/>
</dbReference>
<keyword evidence="3" id="KW-1185">Reference proteome</keyword>
<dbReference type="PRINTS" id="PR00364">
    <property type="entry name" value="DISEASERSIST"/>
</dbReference>
<dbReference type="InterPro" id="IPR011990">
    <property type="entry name" value="TPR-like_helical_dom_sf"/>
</dbReference>
<dbReference type="InterPro" id="IPR003593">
    <property type="entry name" value="AAA+_ATPase"/>
</dbReference>
<dbReference type="PANTHER" id="PTHR47691">
    <property type="entry name" value="REGULATOR-RELATED"/>
    <property type="match status" value="1"/>
</dbReference>
<accession>A0A7C9RMD4</accession>
<dbReference type="SUPFAM" id="SSF46894">
    <property type="entry name" value="C-terminal effector domain of the bipartite response regulators"/>
    <property type="match status" value="1"/>
</dbReference>
<dbReference type="AlphaFoldDB" id="A0A7C9RMD4"/>
<dbReference type="InterPro" id="IPR027417">
    <property type="entry name" value="P-loop_NTPase"/>
</dbReference>
<sequence length="752" mass="81516">MGTCASCGGDFAPLPSRARYCSNACRQRAYRQRSAGTSTVVAEVPVYGDAFVGRETQLAELLPLLRKHRMLTLVGSAGVGKTRLAVELAKRAKRTEVRTVELGKLSRPGQVVQAFAEAVGVYQHAGVALRTTLLHELANRRTLLLVDNCEHLVDECCDVVDALLSRCPNVQVLATSREALRAVGEAVYPLHGMDEDAVRLFAERAGTTGGQEAIAAICARLDGVPLAVELAAKLSRSVPLGELASRLDHRLDLLSDADEQARHQSLRAAIAWSHDLLTTPEKELFRRLALLPGGFGLEIAQVVHGGPVIGLLTALQAKSLVVRENDGRFRMLESVRLYAEERLREQGEHEVAAERIIAWLCEKGEPAVTSSILAPEQLQAQHQEYDNVAYAFAHLVAPQDERRLMLATMLLRVCFDRGYFTQAGAVLMQVLHQSSADARYRILALEYASLLASHEERHDEAVKYAMEAVDTAEASGQELIMCRLFRTLAGAYDGAGDAPNTTWALRQSIQHGVRNGNDVSVAVSSQNLGWLLLAQGDVDAASTLVEGALPVLRAQARPDVVAAAAHTAGCIALERGDLTTAGTRFAESARKSESLPRVVLEAVEGRGLVAMLAGRHELGVRLLAACQQMRATWIVPSESWWQRKMDAALDLARESLSRAAFGRAVNAGQAMDVRHALETALDGEIVGDPVLSDRQRMVVELVAQGMTNAQVAAKLGISHRTVESHVHNVKTALDLSTRAQLVAWAQSRPTET</sequence>
<dbReference type="CDD" id="cd06170">
    <property type="entry name" value="LuxR_C_like"/>
    <property type="match status" value="1"/>
</dbReference>
<dbReference type="Proteomes" id="UP000481360">
    <property type="component" value="Unassembled WGS sequence"/>
</dbReference>
<dbReference type="SMART" id="SM00382">
    <property type="entry name" value="AAA"/>
    <property type="match status" value="1"/>
</dbReference>
<dbReference type="PROSITE" id="PS50043">
    <property type="entry name" value="HTH_LUXR_2"/>
    <property type="match status" value="1"/>
</dbReference>
<feature type="domain" description="HTH luxR-type" evidence="1">
    <location>
        <begin position="684"/>
        <end position="749"/>
    </location>
</feature>
<dbReference type="InterPro" id="IPR016032">
    <property type="entry name" value="Sig_transdc_resp-reg_C-effctor"/>
</dbReference>
<gene>
    <name evidence="2" type="ORF">G7043_03040</name>
</gene>